<dbReference type="InterPro" id="IPR006109">
    <property type="entry name" value="G3P_DH_NAD-dep_C"/>
</dbReference>
<feature type="binding site" evidence="13">
    <location>
        <position position="15"/>
    </location>
    <ligand>
        <name>NADPH</name>
        <dbReference type="ChEBI" id="CHEBI:57783"/>
    </ligand>
</feature>
<evidence type="ECO:0000256" key="11">
    <source>
        <dbReference type="ARBA" id="ARBA00069372"/>
    </source>
</evidence>
<evidence type="ECO:0000256" key="16">
    <source>
        <dbReference type="PIRSR" id="PIRSR000114-3"/>
    </source>
</evidence>
<dbReference type="Gene3D" id="1.10.1040.10">
    <property type="entry name" value="N-(1-d-carboxylethyl)-l-norvaline Dehydrogenase, domain 2"/>
    <property type="match status" value="1"/>
</dbReference>
<feature type="binding site" evidence="15">
    <location>
        <begin position="259"/>
        <end position="260"/>
    </location>
    <ligand>
        <name>substrate</name>
    </ligand>
</feature>
<keyword evidence="5 13" id="KW-0520">NAD</keyword>
<evidence type="ECO:0000256" key="8">
    <source>
        <dbReference type="ARBA" id="ARBA00023264"/>
    </source>
</evidence>
<keyword evidence="13" id="KW-0547">Nucleotide-binding</keyword>
<dbReference type="SUPFAM" id="SSF51735">
    <property type="entry name" value="NAD(P)-binding Rossmann-fold domains"/>
    <property type="match status" value="1"/>
</dbReference>
<dbReference type="Pfam" id="PF01210">
    <property type="entry name" value="NAD_Gly3P_dh_N"/>
    <property type="match status" value="1"/>
</dbReference>
<dbReference type="GO" id="GO:0046167">
    <property type="term" value="P:glycerol-3-phosphate biosynthetic process"/>
    <property type="evidence" value="ECO:0007669"/>
    <property type="project" value="UniProtKB-UniRule"/>
</dbReference>
<protein>
    <recommendedName>
        <fullName evidence="11 13">Glycerol-3-phosphate dehydrogenase [NAD(P)+]</fullName>
        <ecNumber evidence="10 13">1.1.1.94</ecNumber>
    </recommendedName>
    <alternativeName>
        <fullName evidence="13">NAD(P)(+)-dependent glycerol-3-phosphate dehydrogenase</fullName>
    </alternativeName>
    <alternativeName>
        <fullName evidence="12 13">NAD(P)H-dependent dihydroxyacetone-phosphate reductase</fullName>
    </alternativeName>
</protein>
<dbReference type="PANTHER" id="PTHR11728">
    <property type="entry name" value="GLYCEROL-3-PHOSPHATE DEHYDROGENASE"/>
    <property type="match status" value="1"/>
</dbReference>
<sequence>MIDKQPTITVLGAGSYGTALAILLARNGHEVTLWGNDQQKIAQYQRERKNQQFLPDIDFPELLSLESDLEKATKNVEILLVVVPSHVFGEVLTNIKPYLNQNSKIVWATKGLETDTGRLLQDVARDILGDNVPLAVISGPTFAKEVAAGLPTAVTVASTDPEFLKQLQTLFHCSKRFRVYSSTDLVGVQLGGAVKNVIAIGAGLSDGLGFGANSRTALITRGLAELMRLGVVLGADPVTFMGMAGLGDLVLTCTDNQSRNRRFGLLLGQNKSIDEAQAKIQQVVEGYRNTKEVWLLAQKYHVEMPIVDQIYQILYCGKDPQQAARDLLSREQKRELTSA</sequence>
<proteinExistence type="inferred from homology"/>
<evidence type="ECO:0000256" key="5">
    <source>
        <dbReference type="ARBA" id="ARBA00023027"/>
    </source>
</evidence>
<comment type="caution">
    <text evidence="13">Lacks conserved residue(s) required for the propagation of feature annotation.</text>
</comment>
<comment type="caution">
    <text evidence="20">The sequence shown here is derived from an EMBL/GenBank/DDBJ whole genome shotgun (WGS) entry which is preliminary data.</text>
</comment>
<feature type="binding site" evidence="16">
    <location>
        <begin position="12"/>
        <end position="17"/>
    </location>
    <ligand>
        <name>NAD(+)</name>
        <dbReference type="ChEBI" id="CHEBI:57540"/>
    </ligand>
</feature>
<evidence type="ECO:0000256" key="1">
    <source>
        <dbReference type="ARBA" id="ARBA00011009"/>
    </source>
</evidence>
<keyword evidence="2 13" id="KW-0444">Lipid biosynthesis</keyword>
<keyword evidence="3 13" id="KW-0521">NADP</keyword>
<dbReference type="EMBL" id="AWGA01000068">
    <property type="protein sequence ID" value="TEA26678.1"/>
    <property type="molecule type" value="Genomic_DNA"/>
</dbReference>
<evidence type="ECO:0000259" key="18">
    <source>
        <dbReference type="Pfam" id="PF01210"/>
    </source>
</evidence>
<feature type="binding site" evidence="13">
    <location>
        <position position="110"/>
    </location>
    <ligand>
        <name>sn-glycerol 3-phosphate</name>
        <dbReference type="ChEBI" id="CHEBI:57597"/>
    </ligand>
</feature>
<dbReference type="NCBIfam" id="NF000942">
    <property type="entry name" value="PRK00094.1-4"/>
    <property type="match status" value="1"/>
</dbReference>
<dbReference type="GO" id="GO:0046474">
    <property type="term" value="P:glycerophospholipid biosynthetic process"/>
    <property type="evidence" value="ECO:0007669"/>
    <property type="project" value="TreeGrafter"/>
</dbReference>
<evidence type="ECO:0000256" key="7">
    <source>
        <dbReference type="ARBA" id="ARBA00023209"/>
    </source>
</evidence>
<dbReference type="HAMAP" id="MF_00394">
    <property type="entry name" value="NAD_Glyc3P_dehydrog"/>
    <property type="match status" value="1"/>
</dbReference>
<gene>
    <name evidence="13 20" type="primary">gpsA</name>
    <name evidence="20" type="ORF">O970_07675</name>
</gene>
<dbReference type="PRINTS" id="PR00077">
    <property type="entry name" value="GPDHDRGNASE"/>
</dbReference>
<feature type="active site" description="Proton acceptor" evidence="13 14">
    <location>
        <position position="195"/>
    </location>
</feature>
<dbReference type="InterPro" id="IPR036291">
    <property type="entry name" value="NAD(P)-bd_dom_sf"/>
</dbReference>
<feature type="binding site" evidence="13">
    <location>
        <position position="259"/>
    </location>
    <ligand>
        <name>NADPH</name>
        <dbReference type="ChEBI" id="CHEBI:57783"/>
    </ligand>
</feature>
<dbReference type="EC" id="1.1.1.94" evidence="10 13"/>
<keyword evidence="8 13" id="KW-1208">Phospholipid metabolism</keyword>
<evidence type="ECO:0000256" key="9">
    <source>
        <dbReference type="ARBA" id="ARBA00052716"/>
    </source>
</evidence>
<evidence type="ECO:0000256" key="17">
    <source>
        <dbReference type="RuleBase" id="RU000437"/>
    </source>
</evidence>
<feature type="binding site" evidence="13">
    <location>
        <position position="248"/>
    </location>
    <ligand>
        <name>sn-glycerol 3-phosphate</name>
        <dbReference type="ChEBI" id="CHEBI:57597"/>
    </ligand>
</feature>
<comment type="pathway">
    <text evidence="13">Membrane lipid metabolism; glycerophospholipid metabolism.</text>
</comment>
<evidence type="ECO:0000313" key="20">
    <source>
        <dbReference type="EMBL" id="TEA26678.1"/>
    </source>
</evidence>
<dbReference type="NCBIfam" id="NF000939">
    <property type="entry name" value="PRK00094.1-1"/>
    <property type="match status" value="1"/>
</dbReference>
<dbReference type="RefSeq" id="WP_024496532.1">
    <property type="nucleotide sequence ID" value="NZ_AWGA01000068.1"/>
</dbReference>
<dbReference type="InterPro" id="IPR006168">
    <property type="entry name" value="G3P_DH_NAD-dep"/>
</dbReference>
<feature type="binding site" evidence="16">
    <location>
        <position position="259"/>
    </location>
    <ligand>
        <name>NAD(+)</name>
        <dbReference type="ChEBI" id="CHEBI:57540"/>
    </ligand>
</feature>
<dbReference type="FunFam" id="3.40.50.720:FF:000019">
    <property type="entry name" value="Glycerol-3-phosphate dehydrogenase [NAD(P)+]"/>
    <property type="match status" value="1"/>
</dbReference>
<dbReference type="PROSITE" id="PS00957">
    <property type="entry name" value="NAD_G3PDH"/>
    <property type="match status" value="1"/>
</dbReference>
<evidence type="ECO:0000313" key="21">
    <source>
        <dbReference type="Proteomes" id="UP000506160"/>
    </source>
</evidence>
<dbReference type="GO" id="GO:0046168">
    <property type="term" value="P:glycerol-3-phosphate catabolic process"/>
    <property type="evidence" value="ECO:0007669"/>
    <property type="project" value="InterPro"/>
</dbReference>
<feature type="binding site" evidence="13">
    <location>
        <position position="195"/>
    </location>
    <ligand>
        <name>sn-glycerol 3-phosphate</name>
        <dbReference type="ChEBI" id="CHEBI:57597"/>
    </ligand>
</feature>
<feature type="domain" description="Glycerol-3-phosphate dehydrogenase NAD-dependent C-terminal" evidence="19">
    <location>
        <begin position="184"/>
        <end position="324"/>
    </location>
</feature>
<feature type="binding site" evidence="13">
    <location>
        <position position="258"/>
    </location>
    <ligand>
        <name>sn-glycerol 3-phosphate</name>
        <dbReference type="ChEBI" id="CHEBI:57597"/>
    </ligand>
</feature>
<comment type="subcellular location">
    <subcellularLocation>
        <location evidence="13">Cytoplasm</location>
    </subcellularLocation>
</comment>
<dbReference type="PANTHER" id="PTHR11728:SF1">
    <property type="entry name" value="GLYCEROL-3-PHOSPHATE DEHYDROGENASE [NAD(+)] 2, CHLOROPLASTIC"/>
    <property type="match status" value="1"/>
</dbReference>
<comment type="catalytic activity">
    <reaction evidence="9">
        <text>sn-glycerol 3-phosphate + NADP(+) = dihydroxyacetone phosphate + NADPH + H(+)</text>
        <dbReference type="Rhea" id="RHEA:11096"/>
        <dbReference type="ChEBI" id="CHEBI:15378"/>
        <dbReference type="ChEBI" id="CHEBI:57597"/>
        <dbReference type="ChEBI" id="CHEBI:57642"/>
        <dbReference type="ChEBI" id="CHEBI:57783"/>
        <dbReference type="ChEBI" id="CHEBI:58349"/>
        <dbReference type="EC" id="1.1.1.94"/>
    </reaction>
    <physiologicalReaction direction="right-to-left" evidence="9">
        <dbReference type="Rhea" id="RHEA:11098"/>
    </physiologicalReaction>
</comment>
<dbReference type="PIRSF" id="PIRSF000114">
    <property type="entry name" value="Glycerol-3-P_dh"/>
    <property type="match status" value="1"/>
</dbReference>
<keyword evidence="7 13" id="KW-0594">Phospholipid biosynthesis</keyword>
<keyword evidence="6 13" id="KW-0443">Lipid metabolism</keyword>
<dbReference type="InterPro" id="IPR011128">
    <property type="entry name" value="G3P_DH_NAD-dep_N"/>
</dbReference>
<dbReference type="Proteomes" id="UP000506160">
    <property type="component" value="Unassembled WGS sequence"/>
</dbReference>
<dbReference type="GO" id="GO:0005975">
    <property type="term" value="P:carbohydrate metabolic process"/>
    <property type="evidence" value="ECO:0007669"/>
    <property type="project" value="InterPro"/>
</dbReference>
<feature type="domain" description="Glycerol-3-phosphate dehydrogenase NAD-dependent N-terminal" evidence="18">
    <location>
        <begin position="8"/>
        <end position="163"/>
    </location>
</feature>
<feature type="binding site" evidence="13">
    <location>
        <position position="259"/>
    </location>
    <ligand>
        <name>sn-glycerol 3-phosphate</name>
        <dbReference type="ChEBI" id="CHEBI:57597"/>
    </ligand>
</feature>
<keyword evidence="21" id="KW-1185">Reference proteome</keyword>
<feature type="binding site" evidence="13">
    <location>
        <position position="141"/>
    </location>
    <ligand>
        <name>sn-glycerol 3-phosphate</name>
        <dbReference type="ChEBI" id="CHEBI:57597"/>
    </ligand>
</feature>
<dbReference type="Gene3D" id="3.40.50.720">
    <property type="entry name" value="NAD(P)-binding Rossmann-like Domain"/>
    <property type="match status" value="1"/>
</dbReference>
<dbReference type="FunFam" id="1.10.1040.10:FF:000001">
    <property type="entry name" value="Glycerol-3-phosphate dehydrogenase [NAD(P)+]"/>
    <property type="match status" value="1"/>
</dbReference>
<keyword evidence="4 13" id="KW-0560">Oxidoreductase</keyword>
<evidence type="ECO:0000256" key="10">
    <source>
        <dbReference type="ARBA" id="ARBA00066687"/>
    </source>
</evidence>
<evidence type="ECO:0000256" key="4">
    <source>
        <dbReference type="ARBA" id="ARBA00023002"/>
    </source>
</evidence>
<dbReference type="GO" id="GO:0051287">
    <property type="term" value="F:NAD binding"/>
    <property type="evidence" value="ECO:0007669"/>
    <property type="project" value="InterPro"/>
</dbReference>
<feature type="binding site" evidence="16">
    <location>
        <position position="143"/>
    </location>
    <ligand>
        <name>NAD(+)</name>
        <dbReference type="ChEBI" id="CHEBI:57540"/>
    </ligand>
</feature>
<evidence type="ECO:0000256" key="13">
    <source>
        <dbReference type="HAMAP-Rule" id="MF_00394"/>
    </source>
</evidence>
<name>A0AB94IB96_9GAMM</name>
<dbReference type="InterPro" id="IPR008927">
    <property type="entry name" value="6-PGluconate_DH-like_C_sf"/>
</dbReference>
<feature type="binding site" evidence="13">
    <location>
        <position position="110"/>
    </location>
    <ligand>
        <name>NADPH</name>
        <dbReference type="ChEBI" id="CHEBI:57783"/>
    </ligand>
</feature>
<reference evidence="20 21" key="1">
    <citation type="journal article" date="2014" name="Appl. Environ. Microbiol.">
        <title>Genomic features of a bumble bee symbiont reflect its host environment.</title>
        <authorList>
            <person name="Martinson V.G."/>
            <person name="Magoc T."/>
            <person name="Koch H."/>
            <person name="Salzberg S.L."/>
            <person name="Moran N.A."/>
        </authorList>
    </citation>
    <scope>NUCLEOTIDE SEQUENCE [LARGE SCALE GENOMIC DNA]</scope>
    <source>
        <strain evidence="20 21">Bimp</strain>
    </source>
</reference>
<feature type="binding site" evidence="13">
    <location>
        <position position="260"/>
    </location>
    <ligand>
        <name>sn-glycerol 3-phosphate</name>
        <dbReference type="ChEBI" id="CHEBI:57597"/>
    </ligand>
</feature>
<comment type="catalytic activity">
    <reaction evidence="13">
        <text>sn-glycerol 3-phosphate + NAD(+) = dihydroxyacetone phosphate + NADH + H(+)</text>
        <dbReference type="Rhea" id="RHEA:11092"/>
        <dbReference type="ChEBI" id="CHEBI:15378"/>
        <dbReference type="ChEBI" id="CHEBI:57540"/>
        <dbReference type="ChEBI" id="CHEBI:57597"/>
        <dbReference type="ChEBI" id="CHEBI:57642"/>
        <dbReference type="ChEBI" id="CHEBI:57945"/>
        <dbReference type="EC" id="1.1.1.94"/>
    </reaction>
</comment>
<feature type="binding site" evidence="13">
    <location>
        <position position="285"/>
    </location>
    <ligand>
        <name>NADPH</name>
        <dbReference type="ChEBI" id="CHEBI:57783"/>
    </ligand>
</feature>
<dbReference type="SUPFAM" id="SSF48179">
    <property type="entry name" value="6-phosphogluconate dehydrogenase C-terminal domain-like"/>
    <property type="match status" value="1"/>
</dbReference>
<comment type="similarity">
    <text evidence="1 13 17">Belongs to the NAD-dependent glycerol-3-phosphate dehydrogenase family.</text>
</comment>
<dbReference type="InterPro" id="IPR013328">
    <property type="entry name" value="6PGD_dom2"/>
</dbReference>
<evidence type="ECO:0000256" key="2">
    <source>
        <dbReference type="ARBA" id="ARBA00022516"/>
    </source>
</evidence>
<keyword evidence="13" id="KW-0963">Cytoplasm</keyword>
<feature type="binding site" evidence="13">
    <location>
        <position position="16"/>
    </location>
    <ligand>
        <name>NADPH</name>
        <dbReference type="ChEBI" id="CHEBI:57783"/>
    </ligand>
</feature>
<dbReference type="Pfam" id="PF07479">
    <property type="entry name" value="NAD_Gly3P_dh_C"/>
    <property type="match status" value="1"/>
</dbReference>
<dbReference type="NCBIfam" id="NF000940">
    <property type="entry name" value="PRK00094.1-2"/>
    <property type="match status" value="1"/>
</dbReference>
<feature type="binding site" evidence="13">
    <location>
        <position position="143"/>
    </location>
    <ligand>
        <name>NADPH</name>
        <dbReference type="ChEBI" id="CHEBI:57783"/>
    </ligand>
</feature>
<feature type="binding site" evidence="15">
    <location>
        <position position="110"/>
    </location>
    <ligand>
        <name>substrate</name>
    </ligand>
</feature>
<evidence type="ECO:0000256" key="12">
    <source>
        <dbReference type="ARBA" id="ARBA00080511"/>
    </source>
</evidence>
<comment type="function">
    <text evidence="13">Catalyzes the reduction of the glycolytic intermediate dihydroxyacetone phosphate (DHAP) to sn-glycerol 3-phosphate (G3P), the key precursor for phospholipid synthesis.</text>
</comment>
<organism evidence="20 21">
    <name type="scientific">Candidatus Schmidhempelia bombi str. Bimp</name>
    <dbReference type="NCBI Taxonomy" id="1387197"/>
    <lineage>
        <taxon>Bacteria</taxon>
        <taxon>Pseudomonadati</taxon>
        <taxon>Pseudomonadota</taxon>
        <taxon>Gammaproteobacteria</taxon>
        <taxon>Orbales</taxon>
        <taxon>Orbaceae</taxon>
        <taxon>Candidatus Schmidhempelia</taxon>
    </lineage>
</organism>
<evidence type="ECO:0000256" key="15">
    <source>
        <dbReference type="PIRSR" id="PIRSR000114-2"/>
    </source>
</evidence>
<dbReference type="GO" id="GO:0047952">
    <property type="term" value="F:glycerol-3-phosphate dehydrogenase [NAD(P)+] activity"/>
    <property type="evidence" value="ECO:0007669"/>
    <property type="project" value="UniProtKB-UniRule"/>
</dbReference>
<dbReference type="AlphaFoldDB" id="A0AB94IB96"/>
<accession>A0AB94IB96</accession>
<dbReference type="GO" id="GO:0005829">
    <property type="term" value="C:cytosol"/>
    <property type="evidence" value="ECO:0007669"/>
    <property type="project" value="TreeGrafter"/>
</dbReference>
<feature type="binding site" evidence="13">
    <location>
        <position position="283"/>
    </location>
    <ligand>
        <name>NADPH</name>
        <dbReference type="ChEBI" id="CHEBI:57783"/>
    </ligand>
</feature>
<evidence type="ECO:0000259" key="19">
    <source>
        <dbReference type="Pfam" id="PF07479"/>
    </source>
</evidence>
<evidence type="ECO:0000256" key="6">
    <source>
        <dbReference type="ARBA" id="ARBA00023098"/>
    </source>
</evidence>
<feature type="binding site" evidence="13">
    <location>
        <position position="139"/>
    </location>
    <ligand>
        <name>sn-glycerol 3-phosphate</name>
        <dbReference type="ChEBI" id="CHEBI:57597"/>
    </ligand>
</feature>
<evidence type="ECO:0000256" key="14">
    <source>
        <dbReference type="PIRSR" id="PIRSR000114-1"/>
    </source>
</evidence>
<evidence type="ECO:0000256" key="3">
    <source>
        <dbReference type="ARBA" id="ARBA00022857"/>
    </source>
</evidence>